<evidence type="ECO:0000256" key="3">
    <source>
        <dbReference type="SAM" id="Phobius"/>
    </source>
</evidence>
<dbReference type="PANTHER" id="PTHR45639">
    <property type="entry name" value="HSC70CB, ISOFORM G-RELATED"/>
    <property type="match status" value="1"/>
</dbReference>
<dbReference type="EMBL" id="JAZHXI010000012">
    <property type="protein sequence ID" value="KAL2065798.1"/>
    <property type="molecule type" value="Genomic_DNA"/>
</dbReference>
<evidence type="ECO:0000256" key="1">
    <source>
        <dbReference type="ARBA" id="ARBA00022741"/>
    </source>
</evidence>
<keyword evidence="3" id="KW-0472">Membrane</keyword>
<proteinExistence type="predicted"/>
<sequence length="190" mass="21308">MLSLRRSAIATCFVCLAAFFVALYIQHHHPIPYQYPDFPYGRHIIGIDLGESYSRVGVVRKDVFEIISDSYGHSVIPAYVSFPDYGEALAGSEAQAHASSNSKGTIYDVRSVAYVRCLRLCTVIEQHAADVWWVEKFSDPEVQEAIKDLPYKVVDNNGRIAIQIYTNGEIKVVTPEEVLGITLQHLICPF</sequence>
<evidence type="ECO:0000313" key="4">
    <source>
        <dbReference type="EMBL" id="KAL2065798.1"/>
    </source>
</evidence>
<comment type="caution">
    <text evidence="4">The sequence shown here is derived from an EMBL/GenBank/DDBJ whole genome shotgun (WGS) entry which is preliminary data.</text>
</comment>
<dbReference type="Pfam" id="PF00012">
    <property type="entry name" value="HSP70"/>
    <property type="match status" value="2"/>
</dbReference>
<protein>
    <submittedName>
        <fullName evidence="4">Uncharacterized protein</fullName>
    </submittedName>
</protein>
<keyword evidence="1" id="KW-0547">Nucleotide-binding</keyword>
<keyword evidence="3" id="KW-1133">Transmembrane helix</keyword>
<dbReference type="InterPro" id="IPR043129">
    <property type="entry name" value="ATPase_NBD"/>
</dbReference>
<feature type="transmembrane region" description="Helical" evidence="3">
    <location>
        <begin position="7"/>
        <end position="25"/>
    </location>
</feature>
<dbReference type="Gene3D" id="3.30.420.40">
    <property type="match status" value="1"/>
</dbReference>
<dbReference type="SUPFAM" id="SSF53067">
    <property type="entry name" value="Actin-like ATPase domain"/>
    <property type="match status" value="1"/>
</dbReference>
<dbReference type="Proteomes" id="UP001595075">
    <property type="component" value="Unassembled WGS sequence"/>
</dbReference>
<dbReference type="InterPro" id="IPR013126">
    <property type="entry name" value="Hsp_70_fam"/>
</dbReference>
<name>A0ABR4C9E7_9HELO</name>
<accession>A0ABR4C9E7</accession>
<keyword evidence="3" id="KW-0812">Transmembrane</keyword>
<dbReference type="PANTHER" id="PTHR45639:SF34">
    <property type="entry name" value="CHAPERONE PROTEIN DNAK"/>
    <property type="match status" value="1"/>
</dbReference>
<keyword evidence="2" id="KW-0067">ATP-binding</keyword>
<evidence type="ECO:0000256" key="2">
    <source>
        <dbReference type="ARBA" id="ARBA00022840"/>
    </source>
</evidence>
<organism evidence="4 5">
    <name type="scientific">Oculimacula yallundae</name>
    <dbReference type="NCBI Taxonomy" id="86028"/>
    <lineage>
        <taxon>Eukaryota</taxon>
        <taxon>Fungi</taxon>
        <taxon>Dikarya</taxon>
        <taxon>Ascomycota</taxon>
        <taxon>Pezizomycotina</taxon>
        <taxon>Leotiomycetes</taxon>
        <taxon>Helotiales</taxon>
        <taxon>Ploettnerulaceae</taxon>
        <taxon>Oculimacula</taxon>
    </lineage>
</organism>
<reference evidence="4 5" key="1">
    <citation type="journal article" date="2024" name="Commun. Biol.">
        <title>Comparative genomic analysis of thermophilic fungi reveals convergent evolutionary adaptations and gene losses.</title>
        <authorList>
            <person name="Steindorff A.S."/>
            <person name="Aguilar-Pontes M.V."/>
            <person name="Robinson A.J."/>
            <person name="Andreopoulos B."/>
            <person name="LaButti K."/>
            <person name="Kuo A."/>
            <person name="Mondo S."/>
            <person name="Riley R."/>
            <person name="Otillar R."/>
            <person name="Haridas S."/>
            <person name="Lipzen A."/>
            <person name="Grimwood J."/>
            <person name="Schmutz J."/>
            <person name="Clum A."/>
            <person name="Reid I.D."/>
            <person name="Moisan M.C."/>
            <person name="Butler G."/>
            <person name="Nguyen T.T.M."/>
            <person name="Dewar K."/>
            <person name="Conant G."/>
            <person name="Drula E."/>
            <person name="Henrissat B."/>
            <person name="Hansel C."/>
            <person name="Singer S."/>
            <person name="Hutchinson M.I."/>
            <person name="de Vries R.P."/>
            <person name="Natvig D.O."/>
            <person name="Powell A.J."/>
            <person name="Tsang A."/>
            <person name="Grigoriev I.V."/>
        </authorList>
    </citation>
    <scope>NUCLEOTIDE SEQUENCE [LARGE SCALE GENOMIC DNA]</scope>
    <source>
        <strain evidence="4 5">CBS 494.80</strain>
    </source>
</reference>
<gene>
    <name evidence="4" type="ORF">VTL71DRAFT_3468</name>
</gene>
<keyword evidence="5" id="KW-1185">Reference proteome</keyword>
<evidence type="ECO:0000313" key="5">
    <source>
        <dbReference type="Proteomes" id="UP001595075"/>
    </source>
</evidence>